<evidence type="ECO:0000256" key="1">
    <source>
        <dbReference type="ARBA" id="ARBA00004604"/>
    </source>
</evidence>
<reference evidence="7" key="2">
    <citation type="submission" date="2014-03" db="EMBL/GenBank/DDBJ databases">
        <title>The whipworm genome and dual-species transcriptomics of an intimate host-pathogen interaction.</title>
        <authorList>
            <person name="Foth B.J."/>
            <person name="Tsai I.J."/>
            <person name="Reid A.J."/>
            <person name="Bancroft A.J."/>
            <person name="Nichol S."/>
            <person name="Tracey A."/>
            <person name="Holroyd N."/>
            <person name="Cotton J.A."/>
            <person name="Stanley E.J."/>
            <person name="Zarowiecki M."/>
            <person name="Liu J.Z."/>
            <person name="Huckvale T."/>
            <person name="Cooper P.J."/>
            <person name="Grencis R.K."/>
            <person name="Berriman M."/>
        </authorList>
    </citation>
    <scope>NUCLEOTIDE SEQUENCE [LARGE SCALE GENOMIC DNA]</scope>
</reference>
<keyword evidence="3" id="KW-0853">WD repeat</keyword>
<comment type="similarity">
    <text evidence="6">Belongs to the WD repeat UTP18 family.</text>
</comment>
<reference evidence="7" key="1">
    <citation type="submission" date="2014-01" db="EMBL/GenBank/DDBJ databases">
        <authorList>
            <person name="Aslett M."/>
        </authorList>
    </citation>
    <scope>NUCLEOTIDE SEQUENCE</scope>
</reference>
<dbReference type="InterPro" id="IPR045161">
    <property type="entry name" value="Utp18"/>
</dbReference>
<keyword evidence="2" id="KW-0698">rRNA processing</keyword>
<dbReference type="STRING" id="36087.A0A077ZFQ3"/>
<comment type="subcellular location">
    <subcellularLocation>
        <location evidence="1">Nucleus</location>
        <location evidence="1">Nucleolus</location>
    </subcellularLocation>
</comment>
<evidence type="ECO:0000256" key="2">
    <source>
        <dbReference type="ARBA" id="ARBA00022552"/>
    </source>
</evidence>
<dbReference type="Gene3D" id="2.130.10.10">
    <property type="entry name" value="YVTN repeat-like/Quinoprotein amine dehydrogenase"/>
    <property type="match status" value="1"/>
</dbReference>
<accession>A0A077ZFQ3</accession>
<dbReference type="AlphaFoldDB" id="A0A077ZFQ3"/>
<dbReference type="PANTHER" id="PTHR18359:SF0">
    <property type="entry name" value="U3 SMALL NUCLEOLAR RNA-ASSOCIATED PROTEIN 18 HOMOLOG"/>
    <property type="match status" value="1"/>
</dbReference>
<name>A0A077ZFQ3_TRITR</name>
<organism evidence="7 8">
    <name type="scientific">Trichuris trichiura</name>
    <name type="common">Whipworm</name>
    <name type="synonym">Trichocephalus trichiurus</name>
    <dbReference type="NCBI Taxonomy" id="36087"/>
    <lineage>
        <taxon>Eukaryota</taxon>
        <taxon>Metazoa</taxon>
        <taxon>Ecdysozoa</taxon>
        <taxon>Nematoda</taxon>
        <taxon>Enoplea</taxon>
        <taxon>Dorylaimia</taxon>
        <taxon>Trichinellida</taxon>
        <taxon>Trichuridae</taxon>
        <taxon>Trichuris</taxon>
    </lineage>
</organism>
<proteinExistence type="inferred from homology"/>
<dbReference type="PANTHER" id="PTHR18359">
    <property type="entry name" value="WD-REPEAT PROTEIN-RELATED"/>
    <property type="match status" value="1"/>
</dbReference>
<evidence type="ECO:0000313" key="7">
    <source>
        <dbReference type="EMBL" id="CDW59166.1"/>
    </source>
</evidence>
<protein>
    <submittedName>
        <fullName evidence="7">U3 small nucleolar RNA associated protein 18</fullName>
    </submittedName>
</protein>
<evidence type="ECO:0000256" key="5">
    <source>
        <dbReference type="ARBA" id="ARBA00023242"/>
    </source>
</evidence>
<evidence type="ECO:0000256" key="3">
    <source>
        <dbReference type="ARBA" id="ARBA00022574"/>
    </source>
</evidence>
<dbReference type="OrthoDB" id="10257948at2759"/>
<dbReference type="SMART" id="SM00320">
    <property type="entry name" value="WD40"/>
    <property type="match status" value="3"/>
</dbReference>
<evidence type="ECO:0000256" key="4">
    <source>
        <dbReference type="ARBA" id="ARBA00022737"/>
    </source>
</evidence>
<dbReference type="Proteomes" id="UP000030665">
    <property type="component" value="Unassembled WGS sequence"/>
</dbReference>
<keyword evidence="4" id="KW-0677">Repeat</keyword>
<dbReference type="EMBL" id="HG806508">
    <property type="protein sequence ID" value="CDW59166.1"/>
    <property type="molecule type" value="Genomic_DNA"/>
</dbReference>
<dbReference type="GO" id="GO:0032040">
    <property type="term" value="C:small-subunit processome"/>
    <property type="evidence" value="ECO:0007669"/>
    <property type="project" value="TreeGrafter"/>
</dbReference>
<keyword evidence="8" id="KW-1185">Reference proteome</keyword>
<dbReference type="GO" id="GO:0034388">
    <property type="term" value="C:Pwp2p-containing subcomplex of 90S preribosome"/>
    <property type="evidence" value="ECO:0007669"/>
    <property type="project" value="TreeGrafter"/>
</dbReference>
<dbReference type="InterPro" id="IPR015943">
    <property type="entry name" value="WD40/YVTN_repeat-like_dom_sf"/>
</dbReference>
<dbReference type="GO" id="GO:0006364">
    <property type="term" value="P:rRNA processing"/>
    <property type="evidence" value="ECO:0007669"/>
    <property type="project" value="UniProtKB-KW"/>
</dbReference>
<dbReference type="InterPro" id="IPR001680">
    <property type="entry name" value="WD40_rpt"/>
</dbReference>
<sequence>MPPKELQFEHLRDFSTAQLKQGCAKNIEFHKRSQVFMAAGFNSRICFYQVDGKENPLLHSVRFERCSVKQAHFTVDGQKVLVVPTRHHCLYYYDMPEDKILTAFWPRGFDLPLGEFAVAPDGSLFVFHCSHGRLVLLSSKSCDLIGVLKVDGEIVGSAFSSNSELLYGYSSSGKVYVWNVAAQRCVKIFADHACVTGNSLALSPDDNYIANGCSSGVVNLYKVDSVLSNNSDGLPLKTVMNLTTAVQRMVFNGSSDILAMLSSEKENALKLLHLRSRNVFANFPLEQHHLGYVQDIDFSPNSGYMCVGNSSGNLKLYRLLYYGGY</sequence>
<evidence type="ECO:0000256" key="6">
    <source>
        <dbReference type="ARBA" id="ARBA00025767"/>
    </source>
</evidence>
<evidence type="ECO:0000313" key="8">
    <source>
        <dbReference type="Proteomes" id="UP000030665"/>
    </source>
</evidence>
<keyword evidence="5" id="KW-0539">Nucleus</keyword>
<dbReference type="Pfam" id="PF00400">
    <property type="entry name" value="WD40"/>
    <property type="match status" value="2"/>
</dbReference>
<gene>
    <name evidence="7" type="ORF">TTRE_0000749601</name>
</gene>
<dbReference type="SUPFAM" id="SSF50978">
    <property type="entry name" value="WD40 repeat-like"/>
    <property type="match status" value="1"/>
</dbReference>
<dbReference type="InterPro" id="IPR036322">
    <property type="entry name" value="WD40_repeat_dom_sf"/>
</dbReference>